<evidence type="ECO:0000313" key="2">
    <source>
        <dbReference type="Proteomes" id="UP001159257"/>
    </source>
</evidence>
<proteinExistence type="predicted"/>
<evidence type="ECO:0000313" key="1">
    <source>
        <dbReference type="EMBL" id="SMR69082.1"/>
    </source>
</evidence>
<dbReference type="Proteomes" id="UP001159257">
    <property type="component" value="Unassembled WGS sequence"/>
</dbReference>
<organism evidence="1 2">
    <name type="scientific">Marinobacterium sediminicola</name>
    <dbReference type="NCBI Taxonomy" id="518898"/>
    <lineage>
        <taxon>Bacteria</taxon>
        <taxon>Pseudomonadati</taxon>
        <taxon>Pseudomonadota</taxon>
        <taxon>Gammaproteobacteria</taxon>
        <taxon>Oceanospirillales</taxon>
        <taxon>Oceanospirillaceae</taxon>
        <taxon>Marinobacterium</taxon>
    </lineage>
</organism>
<gene>
    <name evidence="1" type="ORF">SAMN04487964_101121</name>
</gene>
<name>A0ABY1RVW3_9GAMM</name>
<dbReference type="EMBL" id="FXWV01000001">
    <property type="protein sequence ID" value="SMR69082.1"/>
    <property type="molecule type" value="Genomic_DNA"/>
</dbReference>
<protein>
    <submittedName>
        <fullName evidence="1">Uncharacterized protein</fullName>
    </submittedName>
</protein>
<sequence length="73" mass="8585">MLCQCPPCQQLLRTGRRHSYLTTISQIRNSELVKCTLCLSYYLHEQSHWETVSSHGDHYPFPTKPKYDAIMQN</sequence>
<reference evidence="1 2" key="1">
    <citation type="submission" date="2017-05" db="EMBL/GenBank/DDBJ databases">
        <authorList>
            <person name="Varghese N."/>
            <person name="Submissions S."/>
        </authorList>
    </citation>
    <scope>NUCLEOTIDE SEQUENCE [LARGE SCALE GENOMIC DNA]</scope>
    <source>
        <strain evidence="1 2">CGMCC 1.7287</strain>
    </source>
</reference>
<keyword evidence="2" id="KW-1185">Reference proteome</keyword>
<comment type="caution">
    <text evidence="1">The sequence shown here is derived from an EMBL/GenBank/DDBJ whole genome shotgun (WGS) entry which is preliminary data.</text>
</comment>
<accession>A0ABY1RVW3</accession>